<dbReference type="InterPro" id="IPR003644">
    <property type="entry name" value="Calx_beta"/>
</dbReference>
<evidence type="ECO:0000313" key="13">
    <source>
        <dbReference type="EMBL" id="MEK0187794.1"/>
    </source>
</evidence>
<dbReference type="InterPro" id="IPR038081">
    <property type="entry name" value="CalX-like_sf"/>
</dbReference>
<dbReference type="SUPFAM" id="SSF141072">
    <property type="entry name" value="CalX-like"/>
    <property type="match status" value="2"/>
</dbReference>
<keyword evidence="5" id="KW-0677">Repeat</keyword>
<keyword evidence="3" id="KW-0812">Transmembrane</keyword>
<feature type="domain" description="VWFA" evidence="12">
    <location>
        <begin position="484"/>
        <end position="708"/>
    </location>
</feature>
<dbReference type="SUPFAM" id="SSF51120">
    <property type="entry name" value="beta-Roll"/>
    <property type="match status" value="2"/>
</dbReference>
<comment type="caution">
    <text evidence="13">The sequence shown here is derived from an EMBL/GenBank/DDBJ whole genome shotgun (WGS) entry which is preliminary data.</text>
</comment>
<keyword evidence="7" id="KW-0401">Integrin</keyword>
<comment type="similarity">
    <text evidence="2">Belongs to the integrin beta chain family.</text>
</comment>
<feature type="region of interest" description="Disordered" evidence="11">
    <location>
        <begin position="60"/>
        <end position="100"/>
    </location>
</feature>
<keyword evidence="4" id="KW-0732">Signal</keyword>
<evidence type="ECO:0000256" key="1">
    <source>
        <dbReference type="ARBA" id="ARBA00004479"/>
    </source>
</evidence>
<dbReference type="SUPFAM" id="SSF53300">
    <property type="entry name" value="vWA-like"/>
    <property type="match status" value="1"/>
</dbReference>
<evidence type="ECO:0000256" key="9">
    <source>
        <dbReference type="ARBA" id="ARBA00023157"/>
    </source>
</evidence>
<dbReference type="InterPro" id="IPR018511">
    <property type="entry name" value="Hemolysin-typ_Ca-bd_CS"/>
</dbReference>
<dbReference type="PRINTS" id="PR00313">
    <property type="entry name" value="CABNDNGRPT"/>
</dbReference>
<dbReference type="Gene3D" id="3.40.50.1820">
    <property type="entry name" value="alpha/beta hydrolase"/>
    <property type="match status" value="1"/>
</dbReference>
<keyword evidence="6" id="KW-0106">Calcium</keyword>
<evidence type="ECO:0000256" key="6">
    <source>
        <dbReference type="ARBA" id="ARBA00022837"/>
    </source>
</evidence>
<proteinExistence type="inferred from homology"/>
<evidence type="ECO:0000256" key="11">
    <source>
        <dbReference type="SAM" id="MobiDB-lite"/>
    </source>
</evidence>
<feature type="compositionally biased region" description="Basic and acidic residues" evidence="11">
    <location>
        <begin position="847"/>
        <end position="859"/>
    </location>
</feature>
<dbReference type="SMART" id="SM00187">
    <property type="entry name" value="INB"/>
    <property type="match status" value="1"/>
</dbReference>
<evidence type="ECO:0000313" key="14">
    <source>
        <dbReference type="Proteomes" id="UP001384579"/>
    </source>
</evidence>
<dbReference type="PANTHER" id="PTHR10082:SF60">
    <property type="entry name" value="INTEGRIN BETA-PS"/>
    <property type="match status" value="1"/>
</dbReference>
<dbReference type="InterPro" id="IPR002369">
    <property type="entry name" value="Integrin_bsu_VWA"/>
</dbReference>
<dbReference type="PRINTS" id="PR01186">
    <property type="entry name" value="INTEGRINB"/>
</dbReference>
<dbReference type="InterPro" id="IPR002035">
    <property type="entry name" value="VWF_A"/>
</dbReference>
<organism evidence="13 14">
    <name type="scientific">Microcoleus anatoxicus PTRS2</name>
    <dbReference type="NCBI Taxonomy" id="2705321"/>
    <lineage>
        <taxon>Bacteria</taxon>
        <taxon>Bacillati</taxon>
        <taxon>Cyanobacteriota</taxon>
        <taxon>Cyanophyceae</taxon>
        <taxon>Oscillatoriophycideae</taxon>
        <taxon>Oscillatoriales</taxon>
        <taxon>Microcoleaceae</taxon>
        <taxon>Microcoleus</taxon>
        <taxon>Microcoleus anatoxicus</taxon>
    </lineage>
</organism>
<keyword evidence="8" id="KW-0472">Membrane</keyword>
<evidence type="ECO:0000256" key="4">
    <source>
        <dbReference type="ARBA" id="ARBA00022729"/>
    </source>
</evidence>
<dbReference type="Proteomes" id="UP001384579">
    <property type="component" value="Unassembled WGS sequence"/>
</dbReference>
<dbReference type="RefSeq" id="WP_340541901.1">
    <property type="nucleotide sequence ID" value="NZ_JBBLXS010000440.1"/>
</dbReference>
<evidence type="ECO:0000256" key="2">
    <source>
        <dbReference type="ARBA" id="ARBA00007449"/>
    </source>
</evidence>
<protein>
    <submittedName>
        <fullName evidence="13">Calx-beta domain-containing protein</fullName>
    </submittedName>
</protein>
<evidence type="ECO:0000256" key="8">
    <source>
        <dbReference type="ARBA" id="ARBA00023136"/>
    </source>
</evidence>
<evidence type="ECO:0000256" key="3">
    <source>
        <dbReference type="ARBA" id="ARBA00022692"/>
    </source>
</evidence>
<keyword evidence="14" id="KW-1185">Reference proteome</keyword>
<dbReference type="EMBL" id="JBBLXS010000440">
    <property type="protein sequence ID" value="MEK0187794.1"/>
    <property type="molecule type" value="Genomic_DNA"/>
</dbReference>
<dbReference type="Gene3D" id="2.60.40.2030">
    <property type="match status" value="2"/>
</dbReference>
<dbReference type="Pfam" id="PF00362">
    <property type="entry name" value="Integrin_beta"/>
    <property type="match status" value="1"/>
</dbReference>
<dbReference type="InterPro" id="IPR029058">
    <property type="entry name" value="AB_hydrolase_fold"/>
</dbReference>
<comment type="subcellular location">
    <subcellularLocation>
        <location evidence="1">Membrane</location>
        <topology evidence="1">Single-pass type I membrane protein</topology>
    </subcellularLocation>
</comment>
<dbReference type="SUPFAM" id="SSF53474">
    <property type="entry name" value="alpha/beta-Hydrolases"/>
    <property type="match status" value="1"/>
</dbReference>
<dbReference type="PROSITE" id="PS00330">
    <property type="entry name" value="HEMOLYSIN_CALCIUM"/>
    <property type="match status" value="2"/>
</dbReference>
<dbReference type="SMART" id="SM00237">
    <property type="entry name" value="Calx_beta"/>
    <property type="match status" value="2"/>
</dbReference>
<dbReference type="SMART" id="SM00327">
    <property type="entry name" value="VWA"/>
    <property type="match status" value="1"/>
</dbReference>
<dbReference type="Pfam" id="PF00353">
    <property type="entry name" value="HemolysinCabind"/>
    <property type="match status" value="3"/>
</dbReference>
<dbReference type="Gene3D" id="2.150.10.10">
    <property type="entry name" value="Serralysin-like metalloprotease, C-terminal"/>
    <property type="match status" value="2"/>
</dbReference>
<accession>A0ABU8YTS2</accession>
<sequence>MALTPDSKSDLLRLVGDNSSESIALSPLQLGAFPDGLWVLDGNDTVQGVADEEAILGNKGQDRIAGGAGNDSLRGGRDNDRLSGENGNDTLSGDRGADTLTGGEGADVFIVQPNRDGSDVITDYQDGTDKLLLNGSLNFNNLTISNNGGNTVIADKTTGQVLTVLQGIDSSIIDASDFLVQGTPTLAFSATEFSSVEDGTPIVAVAVTRIGSSVGEVSATVNLTNGTATAPQDYNNSQIVVNFADGQIKKAVPIPIIDDNLPEGNESVRLSLSDPTGGAAIGTQNSANLTIVDDEVPGTLAFAATEFSVLEVDIPILTVTVSRSGGSFGEVSATINLTDGTATASQDYANAPITVKFADGELEKTVAIPILDDDLKEGIETVNLTLANPTGGVAIGTQKTATLKIVDNEVSSIISSRPGTVVNPETVDVFLAPDDELTIPITVTVPGESAPGVTASSIFLKPSSASTLRTAAQVQQPSTQLPLDVFLLQDLSSSFDQDEIATVQELIPNLISSLTKQQPDTTFGVGSFVDKPVGSRGLGAVGDYVYRTDLPLTTDPVALQSVIGNFTTLSGGDNPEAQLEALLQTARRTNEIGFRDNTRRVVVVATDDSFHEAGDGIVAGITTPNNLDAILDGNPPGTGEDYPAIEDVRQALLRANIVPIFAVTKDEIGTYENLVSELGFGAVTELSTDSSNLIEAINQGLESVASQINVLPIQDNAGFIAGISQDKFTRLSRGESRTTDVTLRKPDGAPASDTVDIGIPGFGNPKINVTTGLEGPYAGIPKDQRPDYLKDFDWVDTVTGGVTEGMLLDGVDANKRRVGFKEIGSKIPKEDSLGQTWIITHGWNDNSDDKPERKDDGTPENKINPGDFYDIGEVIKAKRPNDRVLLLDWREASNNEKRDFFGADLVALGAGGNGDAASWIGAVAQSVVETLKNKYGITSQKALESVNLIGHSLGSLVSSEIGRIYKTGKNRKSEDVITPNNIGARNITALDPPSESNLSTVGGYDFDARNPGKDAFEGFAATSQFSRAFVGKASVAGNQEFATSAHESFQMDFPGNVRGLGIEHTWVYQAYKNLIEQDIKQGEQPSQERLISQLFGLENKPHSDLFRKNQHHEGVLLVNPPNSKEELPQPVFLAAKNAKTSGKDDDIVIGTAVDNKDDRRIDGSNIGGFGRGSILYNGSGDDRFFGDGGNDEIIGDSGNDTLIGGSGDDVLEGDGSYNASGDDILIGGLGKDTLKGGSGADKFVFERGDGNSNKDLADFITPAFPGFESFEVGKDKIQLIDLDFKDLSFEKSGFFQRDTFIKLGNEYLAKIEGVSEDKIKNANNFELLSRDDFKKLIAIS</sequence>
<feature type="compositionally biased region" description="Basic and acidic residues" evidence="11">
    <location>
        <begin position="74"/>
        <end position="83"/>
    </location>
</feature>
<dbReference type="InterPro" id="IPR011049">
    <property type="entry name" value="Serralysin-like_metalloprot_C"/>
</dbReference>
<evidence type="ECO:0000256" key="10">
    <source>
        <dbReference type="ARBA" id="ARBA00023180"/>
    </source>
</evidence>
<dbReference type="InterPro" id="IPR001343">
    <property type="entry name" value="Hemolysn_Ca-bd"/>
</dbReference>
<evidence type="ECO:0000259" key="12">
    <source>
        <dbReference type="PROSITE" id="PS50234"/>
    </source>
</evidence>
<dbReference type="PROSITE" id="PS50234">
    <property type="entry name" value="VWFA"/>
    <property type="match status" value="1"/>
</dbReference>
<dbReference type="InterPro" id="IPR036465">
    <property type="entry name" value="vWFA_dom_sf"/>
</dbReference>
<keyword evidence="9" id="KW-1015">Disulfide bond</keyword>
<feature type="region of interest" description="Disordered" evidence="11">
    <location>
        <begin position="841"/>
        <end position="865"/>
    </location>
</feature>
<evidence type="ECO:0000256" key="5">
    <source>
        <dbReference type="ARBA" id="ARBA00022737"/>
    </source>
</evidence>
<reference evidence="13 14" key="1">
    <citation type="journal article" date="2020" name="Harmful Algae">
        <title>Molecular and morphological characterization of a novel dihydroanatoxin-a producing Microcoleus species (cyanobacteria) from the Russian River, California, USA.</title>
        <authorList>
            <person name="Conklin K.Y."/>
            <person name="Stancheva R."/>
            <person name="Otten T.G."/>
            <person name="Fadness R."/>
            <person name="Boyer G.L."/>
            <person name="Read B."/>
            <person name="Zhang X."/>
            <person name="Sheath R.G."/>
        </authorList>
    </citation>
    <scope>NUCLEOTIDE SEQUENCE [LARGE SCALE GENOMIC DNA]</scope>
    <source>
        <strain evidence="13 14">PTRS2</strain>
    </source>
</reference>
<dbReference type="Pfam" id="PF03160">
    <property type="entry name" value="Calx-beta"/>
    <property type="match status" value="1"/>
</dbReference>
<dbReference type="PANTHER" id="PTHR10082">
    <property type="entry name" value="INTEGRIN BETA SUBUNIT"/>
    <property type="match status" value="1"/>
</dbReference>
<gene>
    <name evidence="13" type="ORF">WMG39_23575</name>
</gene>
<keyword evidence="10" id="KW-0325">Glycoprotein</keyword>
<evidence type="ECO:0000256" key="7">
    <source>
        <dbReference type="ARBA" id="ARBA00023037"/>
    </source>
</evidence>
<name>A0ABU8YTS2_9CYAN</name>
<dbReference type="InterPro" id="IPR015812">
    <property type="entry name" value="Integrin_bsu"/>
</dbReference>
<dbReference type="Gene3D" id="3.40.50.410">
    <property type="entry name" value="von Willebrand factor, type A domain"/>
    <property type="match status" value="1"/>
</dbReference>